<dbReference type="VEuPathDB" id="TriTrypDB:TcIL3000_3_770"/>
<feature type="domain" description="JAB1/MPN/MOV34 metalloenzyme" evidence="2">
    <location>
        <begin position="10"/>
        <end position="95"/>
    </location>
</feature>
<evidence type="ECO:0000259" key="2">
    <source>
        <dbReference type="Pfam" id="PF01398"/>
    </source>
</evidence>
<accession>G0UJV1</accession>
<name>G0UJV1_TRYCI</name>
<evidence type="ECO:0000256" key="1">
    <source>
        <dbReference type="SAM" id="MobiDB-lite"/>
    </source>
</evidence>
<dbReference type="EMBL" id="HE575316">
    <property type="protein sequence ID" value="CCC89656.1"/>
    <property type="molecule type" value="Genomic_DNA"/>
</dbReference>
<feature type="compositionally biased region" description="Basic and acidic residues" evidence="1">
    <location>
        <begin position="214"/>
        <end position="231"/>
    </location>
</feature>
<sequence>MKENRIGKTMELIVLPPFVAAAIVEHAKRRLNSAGYLVGNLDGEQITVTDYIPYTHENTDEVKSQTYREELAERVAVKKYYTPGIALVGWYAAGVPQPGHEESFKRWCEAPGYWFARGSSQSQAVLLIATMPSENNMSLSWEAHITNNFLKEKVTVCERKTPELNVTIAAESASMNVLLTDIASKALYGGGMIHPMSCVTNLDRVAFDAETAESDSHGSGKKDSNKEGQPRPVEEALIRVQNDLHQAISHARAILASGNKKEKNEEYESIAKNYEVLLEEKNKQSSRCDFITENHNDALMMKYMAALLRRYVNEIERNSRHEVKEKQQHGGHGGHGGHSNHPRKTVSFR</sequence>
<evidence type="ECO:0000313" key="3">
    <source>
        <dbReference type="EMBL" id="CCC89656.1"/>
    </source>
</evidence>
<proteinExistence type="predicted"/>
<dbReference type="Gene3D" id="3.40.140.10">
    <property type="entry name" value="Cytidine Deaminase, domain 2"/>
    <property type="match status" value="1"/>
</dbReference>
<dbReference type="GO" id="GO:0008237">
    <property type="term" value="F:metallopeptidase activity"/>
    <property type="evidence" value="ECO:0007669"/>
    <property type="project" value="InterPro"/>
</dbReference>
<dbReference type="Pfam" id="PF01398">
    <property type="entry name" value="JAB"/>
    <property type="match status" value="1"/>
</dbReference>
<reference evidence="3" key="1">
    <citation type="journal article" date="2012" name="Proc. Natl. Acad. Sci. U.S.A.">
        <title>Antigenic diversity is generated by distinct evolutionary mechanisms in African trypanosome species.</title>
        <authorList>
            <person name="Jackson A.P."/>
            <person name="Berry A."/>
            <person name="Aslett M."/>
            <person name="Allison H.C."/>
            <person name="Burton P."/>
            <person name="Vavrova-Anderson J."/>
            <person name="Brown R."/>
            <person name="Browne H."/>
            <person name="Corton N."/>
            <person name="Hauser H."/>
            <person name="Gamble J."/>
            <person name="Gilderthorp R."/>
            <person name="Marcello L."/>
            <person name="McQuillan J."/>
            <person name="Otto T.D."/>
            <person name="Quail M.A."/>
            <person name="Sanders M.J."/>
            <person name="van Tonder A."/>
            <person name="Ginger M.L."/>
            <person name="Field M.C."/>
            <person name="Barry J.D."/>
            <person name="Hertz-Fowler C."/>
            <person name="Berriman M."/>
        </authorList>
    </citation>
    <scope>NUCLEOTIDE SEQUENCE</scope>
    <source>
        <strain evidence="3">IL3000</strain>
    </source>
</reference>
<feature type="region of interest" description="Disordered" evidence="1">
    <location>
        <begin position="320"/>
        <end position="349"/>
    </location>
</feature>
<organism evidence="3">
    <name type="scientific">Trypanosoma congolense (strain IL3000)</name>
    <dbReference type="NCBI Taxonomy" id="1068625"/>
    <lineage>
        <taxon>Eukaryota</taxon>
        <taxon>Discoba</taxon>
        <taxon>Euglenozoa</taxon>
        <taxon>Kinetoplastea</taxon>
        <taxon>Metakinetoplastina</taxon>
        <taxon>Trypanosomatida</taxon>
        <taxon>Trypanosomatidae</taxon>
        <taxon>Trypanosoma</taxon>
        <taxon>Nannomonas</taxon>
    </lineage>
</organism>
<dbReference type="InterPro" id="IPR000555">
    <property type="entry name" value="JAMM/MPN+_dom"/>
</dbReference>
<feature type="region of interest" description="Disordered" evidence="1">
    <location>
        <begin position="210"/>
        <end position="231"/>
    </location>
</feature>
<feature type="compositionally biased region" description="Basic residues" evidence="1">
    <location>
        <begin position="338"/>
        <end position="349"/>
    </location>
</feature>
<protein>
    <recommendedName>
        <fullName evidence="2">JAB1/MPN/MOV34 metalloenzyme domain-containing protein</fullName>
    </recommendedName>
</protein>
<gene>
    <name evidence="3" type="ORF">TCIL3000_3_770</name>
</gene>
<dbReference type="AlphaFoldDB" id="G0UJV1"/>